<dbReference type="InterPro" id="IPR036864">
    <property type="entry name" value="Zn2-C6_fun-type_DNA-bd_sf"/>
</dbReference>
<dbReference type="GO" id="GO:0009893">
    <property type="term" value="P:positive regulation of metabolic process"/>
    <property type="evidence" value="ECO:0007669"/>
    <property type="project" value="UniProtKB-ARBA"/>
</dbReference>
<dbReference type="OrthoDB" id="4898680at2759"/>
<evidence type="ECO:0000259" key="7">
    <source>
        <dbReference type="PROSITE" id="PS50048"/>
    </source>
</evidence>
<dbReference type="GO" id="GO:0000981">
    <property type="term" value="F:DNA-binding transcription factor activity, RNA polymerase II-specific"/>
    <property type="evidence" value="ECO:0007669"/>
    <property type="project" value="InterPro"/>
</dbReference>
<keyword evidence="4" id="KW-0238">DNA-binding</keyword>
<dbReference type="SMART" id="SM00906">
    <property type="entry name" value="Fungal_trans"/>
    <property type="match status" value="1"/>
</dbReference>
<evidence type="ECO:0000313" key="8">
    <source>
        <dbReference type="EMBL" id="KAE8158706.1"/>
    </source>
</evidence>
<dbReference type="Pfam" id="PF00172">
    <property type="entry name" value="Zn_clus"/>
    <property type="match status" value="1"/>
</dbReference>
<dbReference type="GO" id="GO:0006351">
    <property type="term" value="P:DNA-templated transcription"/>
    <property type="evidence" value="ECO:0007669"/>
    <property type="project" value="InterPro"/>
</dbReference>
<dbReference type="CDD" id="cd00067">
    <property type="entry name" value="GAL4"/>
    <property type="match status" value="1"/>
</dbReference>
<dbReference type="PANTHER" id="PTHR31001:SF40">
    <property type="entry name" value="ZN(II)2CYS6 TRANSCRIPTION FACTOR (EUROFUNG)"/>
    <property type="match status" value="1"/>
</dbReference>
<dbReference type="AlphaFoldDB" id="A0A5N6UJN2"/>
<dbReference type="GO" id="GO:0003677">
    <property type="term" value="F:DNA binding"/>
    <property type="evidence" value="ECO:0007669"/>
    <property type="project" value="UniProtKB-KW"/>
</dbReference>
<keyword evidence="5" id="KW-0804">Transcription</keyword>
<dbReference type="PROSITE" id="PS00463">
    <property type="entry name" value="ZN2_CY6_FUNGAL_1"/>
    <property type="match status" value="1"/>
</dbReference>
<proteinExistence type="predicted"/>
<reference evidence="8 9" key="1">
    <citation type="submission" date="2019-04" db="EMBL/GenBank/DDBJ databases">
        <title>Friends and foes A comparative genomics study of 23 Aspergillus species from section Flavi.</title>
        <authorList>
            <consortium name="DOE Joint Genome Institute"/>
            <person name="Kjaerbolling I."/>
            <person name="Vesth T."/>
            <person name="Frisvad J.C."/>
            <person name="Nybo J.L."/>
            <person name="Theobald S."/>
            <person name="Kildgaard S."/>
            <person name="Isbrandt T."/>
            <person name="Kuo A."/>
            <person name="Sato A."/>
            <person name="Lyhne E.K."/>
            <person name="Kogle M.E."/>
            <person name="Wiebenga A."/>
            <person name="Kun R.S."/>
            <person name="Lubbers R.J."/>
            <person name="Makela M.R."/>
            <person name="Barry K."/>
            <person name="Chovatia M."/>
            <person name="Clum A."/>
            <person name="Daum C."/>
            <person name="Haridas S."/>
            <person name="He G."/>
            <person name="LaButti K."/>
            <person name="Lipzen A."/>
            <person name="Mondo S."/>
            <person name="Riley R."/>
            <person name="Salamov A."/>
            <person name="Simmons B.A."/>
            <person name="Magnuson J.K."/>
            <person name="Henrissat B."/>
            <person name="Mortensen U.H."/>
            <person name="Larsen T.O."/>
            <person name="Devries R.P."/>
            <person name="Grigoriev I.V."/>
            <person name="Machida M."/>
            <person name="Baker S.E."/>
            <person name="Andersen M.R."/>
        </authorList>
    </citation>
    <scope>NUCLEOTIDE SEQUENCE [LARGE SCALE GENOMIC DNA]</scope>
    <source>
        <strain evidence="8 9">CBS 117626</strain>
    </source>
</reference>
<evidence type="ECO:0000256" key="6">
    <source>
        <dbReference type="ARBA" id="ARBA00023242"/>
    </source>
</evidence>
<keyword evidence="6" id="KW-0539">Nucleus</keyword>
<evidence type="ECO:0000256" key="5">
    <source>
        <dbReference type="ARBA" id="ARBA00023163"/>
    </source>
</evidence>
<dbReference type="CDD" id="cd12148">
    <property type="entry name" value="fungal_TF_MHR"/>
    <property type="match status" value="1"/>
</dbReference>
<feature type="domain" description="Zn(2)-C6 fungal-type" evidence="7">
    <location>
        <begin position="18"/>
        <end position="50"/>
    </location>
</feature>
<dbReference type="SMART" id="SM00066">
    <property type="entry name" value="GAL4"/>
    <property type="match status" value="1"/>
</dbReference>
<dbReference type="Pfam" id="PF04082">
    <property type="entry name" value="Fungal_trans"/>
    <property type="match status" value="1"/>
</dbReference>
<sequence>MDRVSKGNTLRKNGRLTSCEPCRMSKIRCDHRRPICKRCETRHLSKQCYYHPAPMTKPNKVPAGEPDVATRRSINQDIDSSPTSDLTEVPPLSCTYLGSTSFLSVFRDTQPGLSPNPIPHAVLRGRWSRDHTCVASRLVQLLSAFELCEELLIGYYERCPCIIIPLQLILQPLKMARAYLETGDWGKDLHYEEIYSKITRNTARPFPDPRSPLSPWDFYTLFTGANLRWEFLGIVFSFAGLGALSSERKLFKIDSQGSMSANAFAEEMTAASTMCIEICKQLDKVNDLMLWLYLRPELTTRLGHRNYELLGDLVSHVYALGLHRFQASDNDVPFFISETRKRIFGVTYRWDKNSATLFGRPPRLPYHYCETSLPLDIDDDSILHQEPLEPHLQQLGSDGWNTTGVSNGTLRHATLLRLRFMISVLSEQVLELSLGRRTPDFTKKLRTTYEQCLQMWSQIPQEYHYSADSWGRLSPRSCVSIILVYLEYLYTVFQVERIRCRENQDYTKDLLDTSMKVISVVNDLMKHREQTGNKIIKSFFCILLFNALPTAGALATEVHRCTIAEIPLPCSASRSEIIRKLSVFVSWLGSADPSISHTHRICVDINKAITKLLDDTLNYRPSCRSAEQMLNPIQGHEPLEESSSGPVTPWANVEDLPDLATFGTSADFLSWLDDLGFGSTVPELFV</sequence>
<evidence type="ECO:0000256" key="1">
    <source>
        <dbReference type="ARBA" id="ARBA00004123"/>
    </source>
</evidence>
<dbReference type="Gene3D" id="4.10.240.10">
    <property type="entry name" value="Zn(2)-C6 fungal-type DNA-binding domain"/>
    <property type="match status" value="1"/>
</dbReference>
<dbReference type="Proteomes" id="UP000326950">
    <property type="component" value="Unassembled WGS sequence"/>
</dbReference>
<accession>A0A5N6UJN2</accession>
<keyword evidence="2" id="KW-0479">Metal-binding</keyword>
<dbReference type="PANTHER" id="PTHR31001">
    <property type="entry name" value="UNCHARACTERIZED TRANSCRIPTIONAL REGULATORY PROTEIN"/>
    <property type="match status" value="1"/>
</dbReference>
<organism evidence="8 9">
    <name type="scientific">Aspergillus tamarii</name>
    <dbReference type="NCBI Taxonomy" id="41984"/>
    <lineage>
        <taxon>Eukaryota</taxon>
        <taxon>Fungi</taxon>
        <taxon>Dikarya</taxon>
        <taxon>Ascomycota</taxon>
        <taxon>Pezizomycotina</taxon>
        <taxon>Eurotiomycetes</taxon>
        <taxon>Eurotiomycetidae</taxon>
        <taxon>Eurotiales</taxon>
        <taxon>Aspergillaceae</taxon>
        <taxon>Aspergillus</taxon>
        <taxon>Aspergillus subgen. Circumdati</taxon>
    </lineage>
</organism>
<dbReference type="SUPFAM" id="SSF57701">
    <property type="entry name" value="Zn2/Cys6 DNA-binding domain"/>
    <property type="match status" value="1"/>
</dbReference>
<comment type="subcellular location">
    <subcellularLocation>
        <location evidence="1">Nucleus</location>
    </subcellularLocation>
</comment>
<evidence type="ECO:0000313" key="9">
    <source>
        <dbReference type="Proteomes" id="UP000326950"/>
    </source>
</evidence>
<keyword evidence="3" id="KW-0805">Transcription regulation</keyword>
<protein>
    <recommendedName>
        <fullName evidence="7">Zn(2)-C6 fungal-type domain-containing protein</fullName>
    </recommendedName>
</protein>
<keyword evidence="9" id="KW-1185">Reference proteome</keyword>
<name>A0A5N6UJN2_ASPTM</name>
<dbReference type="EMBL" id="ML738689">
    <property type="protein sequence ID" value="KAE8158706.1"/>
    <property type="molecule type" value="Genomic_DNA"/>
</dbReference>
<dbReference type="InterPro" id="IPR050613">
    <property type="entry name" value="Sec_Metabolite_Reg"/>
</dbReference>
<evidence type="ECO:0000256" key="3">
    <source>
        <dbReference type="ARBA" id="ARBA00023015"/>
    </source>
</evidence>
<evidence type="ECO:0000256" key="4">
    <source>
        <dbReference type="ARBA" id="ARBA00023125"/>
    </source>
</evidence>
<dbReference type="InterPro" id="IPR001138">
    <property type="entry name" value="Zn2Cys6_DnaBD"/>
</dbReference>
<gene>
    <name evidence="8" type="ORF">BDV40DRAFT_291543</name>
</gene>
<dbReference type="InterPro" id="IPR007219">
    <property type="entry name" value="XnlR_reg_dom"/>
</dbReference>
<evidence type="ECO:0000256" key="2">
    <source>
        <dbReference type="ARBA" id="ARBA00022723"/>
    </source>
</evidence>
<dbReference type="GO" id="GO:0008270">
    <property type="term" value="F:zinc ion binding"/>
    <property type="evidence" value="ECO:0007669"/>
    <property type="project" value="InterPro"/>
</dbReference>
<dbReference type="GO" id="GO:0005634">
    <property type="term" value="C:nucleus"/>
    <property type="evidence" value="ECO:0007669"/>
    <property type="project" value="UniProtKB-SubCell"/>
</dbReference>
<dbReference type="PROSITE" id="PS50048">
    <property type="entry name" value="ZN2_CY6_FUNGAL_2"/>
    <property type="match status" value="1"/>
</dbReference>